<protein>
    <recommendedName>
        <fullName evidence="2">DNA polymerase III subunit delta</fullName>
        <ecNumber evidence="1">2.7.7.7</ecNumber>
    </recommendedName>
</protein>
<evidence type="ECO:0000259" key="9">
    <source>
        <dbReference type="Pfam" id="PF06144"/>
    </source>
</evidence>
<comment type="catalytic activity">
    <reaction evidence="8">
        <text>DNA(n) + a 2'-deoxyribonucleoside 5'-triphosphate = DNA(n+1) + diphosphate</text>
        <dbReference type="Rhea" id="RHEA:22508"/>
        <dbReference type="Rhea" id="RHEA-COMP:17339"/>
        <dbReference type="Rhea" id="RHEA-COMP:17340"/>
        <dbReference type="ChEBI" id="CHEBI:33019"/>
        <dbReference type="ChEBI" id="CHEBI:61560"/>
        <dbReference type="ChEBI" id="CHEBI:173112"/>
        <dbReference type="EC" id="2.7.7.7"/>
    </reaction>
</comment>
<dbReference type="PIR" id="F90569">
    <property type="entry name" value="F90569"/>
</dbReference>
<dbReference type="InterPro" id="IPR008921">
    <property type="entry name" value="DNA_pol3_clamp-load_cplx_C"/>
</dbReference>
<dbReference type="KEGG" id="mpu:MYPU_4620"/>
<gene>
    <name evidence="11" type="ordered locus">MYPU_4620</name>
</gene>
<reference evidence="11 12" key="1">
    <citation type="journal article" date="2001" name="Nucleic Acids Res.">
        <title>The complete genome sequence of the murine respiratory pathogen Mycoplasma pulmonis.</title>
        <authorList>
            <person name="Chambaud I."/>
            <person name="Heilig R."/>
            <person name="Ferris S."/>
            <person name="Barbe V."/>
            <person name="Samson D."/>
            <person name="Galisson F."/>
            <person name="Moszer I."/>
            <person name="Dybvig K."/>
            <person name="Wroblewski H."/>
            <person name="Viari A."/>
            <person name="Rocha E.P.C."/>
            <person name="Blanchard A."/>
        </authorList>
    </citation>
    <scope>NUCLEOTIDE SEQUENCE [LARGE SCALE GENOMIC DNA]</scope>
    <source>
        <strain evidence="11 12">UAB CTIP</strain>
    </source>
</reference>
<dbReference type="PANTHER" id="PTHR34388">
    <property type="entry name" value="DNA POLYMERASE III SUBUNIT DELTA"/>
    <property type="match status" value="1"/>
</dbReference>
<evidence type="ECO:0000256" key="6">
    <source>
        <dbReference type="ARBA" id="ARBA00022932"/>
    </source>
</evidence>
<name>Q98QA4_MYCPU</name>
<dbReference type="eggNOG" id="COG1466">
    <property type="taxonomic scope" value="Bacteria"/>
</dbReference>
<dbReference type="BioCyc" id="MPUL272635:G1GT6-466-MONOMER"/>
<dbReference type="Gene3D" id="3.40.50.300">
    <property type="entry name" value="P-loop containing nucleotide triphosphate hydrolases"/>
    <property type="match status" value="1"/>
</dbReference>
<dbReference type="InterPro" id="IPR027417">
    <property type="entry name" value="P-loop_NTPase"/>
</dbReference>
<evidence type="ECO:0000259" key="10">
    <source>
        <dbReference type="Pfam" id="PF21694"/>
    </source>
</evidence>
<dbReference type="InterPro" id="IPR048466">
    <property type="entry name" value="DNA_pol3_delta-like_C"/>
</dbReference>
<keyword evidence="5" id="KW-0235">DNA replication</keyword>
<proteinExistence type="inferred from homology"/>
<evidence type="ECO:0000256" key="1">
    <source>
        <dbReference type="ARBA" id="ARBA00012417"/>
    </source>
</evidence>
<feature type="domain" description="DNA polymerase III delta N-terminal" evidence="9">
    <location>
        <begin position="2"/>
        <end position="120"/>
    </location>
</feature>
<dbReference type="EC" id="2.7.7.7" evidence="1"/>
<dbReference type="GO" id="GO:0009360">
    <property type="term" value="C:DNA polymerase III complex"/>
    <property type="evidence" value="ECO:0007669"/>
    <property type="project" value="InterPro"/>
</dbReference>
<dbReference type="SUPFAM" id="SSF52540">
    <property type="entry name" value="P-loop containing nucleoside triphosphate hydrolases"/>
    <property type="match status" value="1"/>
</dbReference>
<evidence type="ECO:0000313" key="12">
    <source>
        <dbReference type="Proteomes" id="UP000000528"/>
    </source>
</evidence>
<organism evidence="12">
    <name type="scientific">Mycoplasmopsis pulmonis (strain UAB CTIP)</name>
    <name type="common">Mycoplasma pulmonis</name>
    <dbReference type="NCBI Taxonomy" id="272635"/>
    <lineage>
        <taxon>Bacteria</taxon>
        <taxon>Bacillati</taxon>
        <taxon>Mycoplasmatota</taxon>
        <taxon>Mycoplasmoidales</taxon>
        <taxon>Metamycoplasmataceae</taxon>
        <taxon>Mycoplasmopsis</taxon>
    </lineage>
</organism>
<keyword evidence="12" id="KW-1185">Reference proteome</keyword>
<dbReference type="SUPFAM" id="SSF48019">
    <property type="entry name" value="post-AAA+ oligomerization domain-like"/>
    <property type="match status" value="1"/>
</dbReference>
<evidence type="ECO:0000256" key="5">
    <source>
        <dbReference type="ARBA" id="ARBA00022705"/>
    </source>
</evidence>
<evidence type="ECO:0000256" key="3">
    <source>
        <dbReference type="ARBA" id="ARBA00022679"/>
    </source>
</evidence>
<keyword evidence="6" id="KW-0239">DNA-directed DNA polymerase</keyword>
<dbReference type="InterPro" id="IPR010372">
    <property type="entry name" value="DNA_pol3_delta_N"/>
</dbReference>
<evidence type="ECO:0000256" key="2">
    <source>
        <dbReference type="ARBA" id="ARBA00017703"/>
    </source>
</evidence>
<sequence length="314" mass="36850">MHLIYGQEEFLIESKTKNIIENQKKDSIVFTFYENFEIDDLLNDIVQKDLFSPNKIIHIKNWKLLENPRPSKVILNKLKLLSEIIENDKSLIFIFSHIGEIEKNFLSDFLLKKASVKHYKKLELNEKIKFIESYVTKNKIKISTVLISYLLINVSSSISIVINEINKLFLENQNITREMIEKSVGFYTKEPNFEFINSIKSRNSNSIWKTFLEQKNSGIEPLDLLKQISSAFILGNKINNIIKLDHSLDQVAKILNVHIYRAKEIFSLIKGFSQNSINEIIELLELTDKRIKTTYMDPEMALDFFILKLIRHYN</sequence>
<dbReference type="EMBL" id="AL445564">
    <property type="protein sequence ID" value="CAC13635.1"/>
    <property type="molecule type" value="Genomic_DNA"/>
</dbReference>
<accession>Q98QA4</accession>
<dbReference type="GO" id="GO:0006261">
    <property type="term" value="P:DNA-templated DNA replication"/>
    <property type="evidence" value="ECO:0007669"/>
    <property type="project" value="TreeGrafter"/>
</dbReference>
<evidence type="ECO:0000256" key="7">
    <source>
        <dbReference type="ARBA" id="ARBA00034754"/>
    </source>
</evidence>
<dbReference type="HOGENOM" id="CLU_044694_4_1_14"/>
<feature type="domain" description="DNA polymerase III delta subunit-like C-terminal" evidence="10">
    <location>
        <begin position="193"/>
        <end position="309"/>
    </location>
</feature>
<dbReference type="Pfam" id="PF06144">
    <property type="entry name" value="DNA_pol3_delta"/>
    <property type="match status" value="1"/>
</dbReference>
<evidence type="ECO:0000256" key="8">
    <source>
        <dbReference type="ARBA" id="ARBA00049244"/>
    </source>
</evidence>
<dbReference type="PANTHER" id="PTHR34388:SF1">
    <property type="entry name" value="DNA POLYMERASE III SUBUNIT DELTA"/>
    <property type="match status" value="1"/>
</dbReference>
<evidence type="ECO:0000313" key="11">
    <source>
        <dbReference type="EMBL" id="CAC13635.1"/>
    </source>
</evidence>
<comment type="similarity">
    <text evidence="7">Belongs to the DNA polymerase HolA subunit family.</text>
</comment>
<dbReference type="RefSeq" id="WP_010925263.1">
    <property type="nucleotide sequence ID" value="NC_002771.1"/>
</dbReference>
<dbReference type="Proteomes" id="UP000000528">
    <property type="component" value="Chromosome"/>
</dbReference>
<evidence type="ECO:0000256" key="4">
    <source>
        <dbReference type="ARBA" id="ARBA00022695"/>
    </source>
</evidence>
<keyword evidence="4" id="KW-0548">Nucleotidyltransferase</keyword>
<dbReference type="NCBIfam" id="TIGR01128">
    <property type="entry name" value="holA"/>
    <property type="match status" value="1"/>
</dbReference>
<dbReference type="GO" id="GO:0003677">
    <property type="term" value="F:DNA binding"/>
    <property type="evidence" value="ECO:0007669"/>
    <property type="project" value="InterPro"/>
</dbReference>
<keyword evidence="3" id="KW-0808">Transferase</keyword>
<dbReference type="Gene3D" id="1.20.272.10">
    <property type="match status" value="1"/>
</dbReference>
<dbReference type="STRING" id="272635.gene:17577063"/>
<dbReference type="GO" id="GO:0003887">
    <property type="term" value="F:DNA-directed DNA polymerase activity"/>
    <property type="evidence" value="ECO:0007669"/>
    <property type="project" value="UniProtKB-KW"/>
</dbReference>
<dbReference type="Pfam" id="PF21694">
    <property type="entry name" value="DNA_pol3_delta_C"/>
    <property type="match status" value="1"/>
</dbReference>
<dbReference type="InterPro" id="IPR005790">
    <property type="entry name" value="DNA_polIII_delta"/>
</dbReference>
<dbReference type="AlphaFoldDB" id="Q98QA4"/>